<dbReference type="KEGG" id="beq:BEWA_015620"/>
<evidence type="ECO:0000313" key="2">
    <source>
        <dbReference type="EMBL" id="EKX73001.1"/>
    </source>
</evidence>
<dbReference type="STRING" id="1537102.L1LCD0"/>
<dbReference type="Proteomes" id="UP000031512">
    <property type="component" value="Unassembled WGS sequence"/>
</dbReference>
<evidence type="ECO:0000313" key="3">
    <source>
        <dbReference type="Proteomes" id="UP000031512"/>
    </source>
</evidence>
<dbReference type="SUPFAM" id="SSF50978">
    <property type="entry name" value="WD40 repeat-like"/>
    <property type="match status" value="1"/>
</dbReference>
<gene>
    <name evidence="2" type="ORF">BEWA_015620</name>
</gene>
<dbReference type="VEuPathDB" id="PiroplasmaDB:BEWA_015620"/>
<organism evidence="2 3">
    <name type="scientific">Theileria equi strain WA</name>
    <dbReference type="NCBI Taxonomy" id="1537102"/>
    <lineage>
        <taxon>Eukaryota</taxon>
        <taxon>Sar</taxon>
        <taxon>Alveolata</taxon>
        <taxon>Apicomplexa</taxon>
        <taxon>Aconoidasida</taxon>
        <taxon>Piroplasmida</taxon>
        <taxon>Theileriidae</taxon>
        <taxon>Theileria</taxon>
    </lineage>
</organism>
<protein>
    <submittedName>
        <fullName evidence="2">Uncharacterized protein</fullName>
    </submittedName>
</protein>
<dbReference type="RefSeq" id="XP_004832453.1">
    <property type="nucleotide sequence ID" value="XM_004832396.1"/>
</dbReference>
<feature type="compositionally biased region" description="Basic and acidic residues" evidence="1">
    <location>
        <begin position="71"/>
        <end position="103"/>
    </location>
</feature>
<accession>L1LCD0</accession>
<dbReference type="OrthoDB" id="360930at2759"/>
<feature type="region of interest" description="Disordered" evidence="1">
    <location>
        <begin position="71"/>
        <end position="120"/>
    </location>
</feature>
<comment type="caution">
    <text evidence="2">The sequence shown here is derived from an EMBL/GenBank/DDBJ whole genome shotgun (WGS) entry which is preliminary data.</text>
</comment>
<dbReference type="EMBL" id="ACOU01000004">
    <property type="protein sequence ID" value="EKX73001.1"/>
    <property type="molecule type" value="Genomic_DNA"/>
</dbReference>
<proteinExistence type="predicted"/>
<dbReference type="AlphaFoldDB" id="L1LCD0"/>
<dbReference type="GeneID" id="15802665"/>
<reference evidence="2 3" key="1">
    <citation type="journal article" date="2012" name="BMC Genomics">
        <title>Comparative genomic analysis and phylogenetic position of Theileria equi.</title>
        <authorList>
            <person name="Kappmeyer L.S."/>
            <person name="Thiagarajan M."/>
            <person name="Herndon D.R."/>
            <person name="Ramsay J.D."/>
            <person name="Caler E."/>
            <person name="Djikeng A."/>
            <person name="Gillespie J.J."/>
            <person name="Lau A.O."/>
            <person name="Roalson E.H."/>
            <person name="Silva J.C."/>
            <person name="Silva M.G."/>
            <person name="Suarez C.E."/>
            <person name="Ueti M.W."/>
            <person name="Nene V.M."/>
            <person name="Mealey R.H."/>
            <person name="Knowles D.P."/>
            <person name="Brayton K.A."/>
        </authorList>
    </citation>
    <scope>NUCLEOTIDE SEQUENCE [LARGE SCALE GENOMIC DNA]</scope>
    <source>
        <strain evidence="2 3">WA</strain>
    </source>
</reference>
<dbReference type="InterPro" id="IPR036322">
    <property type="entry name" value="WD40_repeat_dom_sf"/>
</dbReference>
<sequence length="421" mass="47221">MYKDEISRANSVLMHKKIKIHRVLESLIGDPILSHWIGADGIVAGTALGRISAYLFDCKTLVFDEDTKSDKLDSVCSEDPRHESASPDTQEGKENDKSEEEHSCQTPVDDEPEASSTHAEASGDVIVEIKEDLPSTHKSDISVSPMGEECSKMPEGKYTVFATFSDEPVYAAFICNRLLYCMIGTSSICIYDVDAYSIKEEYGLQLSRNAGYKQVLFSDHKVLIESVRGSTVVDPVIHKQSITYARLCPCNILDFNGNMMIGYGKSEDYNVMVFCMDESKLESRQIFSVTLSKKVHLVTHGKFWGHGKIVIVCDMLDILVFNYLDNVTDPVAKTRVKADIVDICCGFPSFLILLTKNSKISLLHRETLEIFYSLSVFPATFEIGWPYTIINHENMLSFTADEGVYCLELPKEVNELFKQTV</sequence>
<evidence type="ECO:0000256" key="1">
    <source>
        <dbReference type="SAM" id="MobiDB-lite"/>
    </source>
</evidence>
<dbReference type="eggNOG" id="ENOG502QXFV">
    <property type="taxonomic scope" value="Eukaryota"/>
</dbReference>
<name>L1LCD0_THEEQ</name>
<keyword evidence="3" id="KW-1185">Reference proteome</keyword>